<keyword evidence="2" id="KW-0472">Membrane</keyword>
<dbReference type="EMBL" id="ASRX01000074">
    <property type="protein sequence ID" value="EYF01694.1"/>
    <property type="molecule type" value="Genomic_DNA"/>
</dbReference>
<dbReference type="SMART" id="SM00331">
    <property type="entry name" value="PP2C_SIG"/>
    <property type="match status" value="1"/>
</dbReference>
<feature type="transmembrane region" description="Helical" evidence="2">
    <location>
        <begin position="464"/>
        <end position="485"/>
    </location>
</feature>
<dbReference type="eggNOG" id="COG0631">
    <property type="taxonomic scope" value="Bacteria"/>
</dbReference>
<feature type="compositionally biased region" description="Acidic residues" evidence="1">
    <location>
        <begin position="423"/>
        <end position="440"/>
    </location>
</feature>
<dbReference type="InterPro" id="IPR015655">
    <property type="entry name" value="PP2C"/>
</dbReference>
<organism evidence="4 5">
    <name type="scientific">Chondromyces apiculatus DSM 436</name>
    <dbReference type="NCBI Taxonomy" id="1192034"/>
    <lineage>
        <taxon>Bacteria</taxon>
        <taxon>Pseudomonadati</taxon>
        <taxon>Myxococcota</taxon>
        <taxon>Polyangia</taxon>
        <taxon>Polyangiales</taxon>
        <taxon>Polyangiaceae</taxon>
        <taxon>Chondromyces</taxon>
    </lineage>
</organism>
<comment type="caution">
    <text evidence="4">The sequence shown here is derived from an EMBL/GenBank/DDBJ whole genome shotgun (WGS) entry which is preliminary data.</text>
</comment>
<keyword evidence="5" id="KW-1185">Reference proteome</keyword>
<dbReference type="Proteomes" id="UP000019678">
    <property type="component" value="Unassembled WGS sequence"/>
</dbReference>
<dbReference type="SMART" id="SM00332">
    <property type="entry name" value="PP2Cc"/>
    <property type="match status" value="1"/>
</dbReference>
<feature type="region of interest" description="Disordered" evidence="1">
    <location>
        <begin position="1"/>
        <end position="98"/>
    </location>
</feature>
<dbReference type="GO" id="GO:0004722">
    <property type="term" value="F:protein serine/threonine phosphatase activity"/>
    <property type="evidence" value="ECO:0007669"/>
    <property type="project" value="InterPro"/>
</dbReference>
<feature type="compositionally biased region" description="Basic and acidic residues" evidence="1">
    <location>
        <begin position="394"/>
        <end position="406"/>
    </location>
</feature>
<evidence type="ECO:0000256" key="1">
    <source>
        <dbReference type="SAM" id="MobiDB-lite"/>
    </source>
</evidence>
<name>A0A017SXI6_9BACT</name>
<dbReference type="PROSITE" id="PS51746">
    <property type="entry name" value="PPM_2"/>
    <property type="match status" value="1"/>
</dbReference>
<evidence type="ECO:0000259" key="3">
    <source>
        <dbReference type="PROSITE" id="PS51746"/>
    </source>
</evidence>
<feature type="compositionally biased region" description="Polar residues" evidence="1">
    <location>
        <begin position="75"/>
        <end position="84"/>
    </location>
</feature>
<dbReference type="AlphaFoldDB" id="A0A017SXI6"/>
<evidence type="ECO:0000256" key="2">
    <source>
        <dbReference type="SAM" id="Phobius"/>
    </source>
</evidence>
<dbReference type="CDD" id="cd00143">
    <property type="entry name" value="PP2Cc"/>
    <property type="match status" value="1"/>
</dbReference>
<gene>
    <name evidence="4" type="ORF">CAP_7899</name>
</gene>
<dbReference type="STRING" id="1192034.CAP_7899"/>
<dbReference type="PANTHER" id="PTHR47992">
    <property type="entry name" value="PROTEIN PHOSPHATASE"/>
    <property type="match status" value="1"/>
</dbReference>
<dbReference type="InterPro" id="IPR036457">
    <property type="entry name" value="PPM-type-like_dom_sf"/>
</dbReference>
<protein>
    <submittedName>
        <fullName evidence="4">Protein serine/threonine phosphatase PrpC, regulation of stationary phase</fullName>
    </submittedName>
</protein>
<feature type="domain" description="PPM-type phosphatase" evidence="3">
    <location>
        <begin position="103"/>
        <end position="358"/>
    </location>
</feature>
<keyword evidence="2" id="KW-0812">Transmembrane</keyword>
<dbReference type="NCBIfam" id="NF033484">
    <property type="entry name" value="Stp1_PP2C_phos"/>
    <property type="match status" value="1"/>
</dbReference>
<evidence type="ECO:0000313" key="5">
    <source>
        <dbReference type="Proteomes" id="UP000019678"/>
    </source>
</evidence>
<dbReference type="Pfam" id="PF13672">
    <property type="entry name" value="PP2C_2"/>
    <property type="match status" value="1"/>
</dbReference>
<dbReference type="Gene3D" id="3.60.40.10">
    <property type="entry name" value="PPM-type phosphatase domain"/>
    <property type="match status" value="1"/>
</dbReference>
<evidence type="ECO:0000313" key="4">
    <source>
        <dbReference type="EMBL" id="EYF01694.1"/>
    </source>
</evidence>
<proteinExistence type="predicted"/>
<dbReference type="InterPro" id="IPR001932">
    <property type="entry name" value="PPM-type_phosphatase-like_dom"/>
</dbReference>
<accession>A0A017SXI6</accession>
<keyword evidence="2" id="KW-1133">Transmembrane helix</keyword>
<feature type="compositionally biased region" description="Basic and acidic residues" evidence="1">
    <location>
        <begin position="1"/>
        <end position="11"/>
    </location>
</feature>
<sequence>MMSDPTAREVSDDVPGTDGPGSHDPSRESAPPRSERPDDGASSVDHGDGTAPEPEGEGRKADAEGEDGGAEPRGSNGSSPSLVESTAPGDVKEPSRTGVRLRIFGRTDVGQVREHNEDNFIVADLTKGSRGLMEAERTQSVGERGALFGVCDGMGGAAAGEVASQLAVDIIYQRMLAGGTPADHDELAARLVLAIEAAGLRIFSEAKLDRTRRGMGTTSTIAALLDDHLFLGQVGDSRAYILRGERLVQVTRDQSLVNQLIEAGQLTEEEAETFEHNNIILQALGTAESVQVDLTCVVLKRGDVLLLCSDGLSGMVRNDEIREVLRTIEEPLEACRVLTERANQAGGHDNITVVVARFEGDSLEDPMREDIEGLKYTKYQLPEHLLAANSLPEPTRRVREVEERKVSQRPPAPRVHASGGDEGSAEEDEDDEHDEDDEDEGRPVSRSALSDEAIHLPTEGAPQWLVIMMIASAVACVFIAGYYLFR</sequence>
<reference evidence="4 5" key="1">
    <citation type="submission" date="2013-05" db="EMBL/GenBank/DDBJ databases">
        <title>Genome assembly of Chondromyces apiculatus DSM 436.</title>
        <authorList>
            <person name="Sharma G."/>
            <person name="Khatri I."/>
            <person name="Kaur C."/>
            <person name="Mayilraj S."/>
            <person name="Subramanian S."/>
        </authorList>
    </citation>
    <scope>NUCLEOTIDE SEQUENCE [LARGE SCALE GENOMIC DNA]</scope>
    <source>
        <strain evidence="4 5">DSM 436</strain>
    </source>
</reference>
<feature type="region of interest" description="Disordered" evidence="1">
    <location>
        <begin position="389"/>
        <end position="453"/>
    </location>
</feature>
<dbReference type="SUPFAM" id="SSF81606">
    <property type="entry name" value="PP2C-like"/>
    <property type="match status" value="1"/>
</dbReference>